<dbReference type="InterPro" id="IPR001148">
    <property type="entry name" value="CA_dom"/>
</dbReference>
<dbReference type="PANTHER" id="PTHR18952">
    <property type="entry name" value="CARBONIC ANHYDRASE"/>
    <property type="match status" value="1"/>
</dbReference>
<dbReference type="OrthoDB" id="429145at2759"/>
<evidence type="ECO:0000256" key="3">
    <source>
        <dbReference type="ARBA" id="ARBA00022723"/>
    </source>
</evidence>
<dbReference type="AlphaFoldDB" id="A0A0L0DGK0"/>
<dbReference type="Proteomes" id="UP000054408">
    <property type="component" value="Unassembled WGS sequence"/>
</dbReference>
<evidence type="ECO:0000256" key="5">
    <source>
        <dbReference type="ARBA" id="ARBA00023239"/>
    </source>
</evidence>
<accession>A0A0L0DGK0</accession>
<dbReference type="Pfam" id="PF00194">
    <property type="entry name" value="Carb_anhydrase"/>
    <property type="match status" value="1"/>
</dbReference>
<protein>
    <recommendedName>
        <fullName evidence="2">carbonic anhydrase</fullName>
        <ecNumber evidence="2">4.2.1.1</ecNumber>
    </recommendedName>
</protein>
<dbReference type="PROSITE" id="PS51144">
    <property type="entry name" value="ALPHA_CA_2"/>
    <property type="match status" value="1"/>
</dbReference>
<keyword evidence="5" id="KW-0456">Lyase</keyword>
<dbReference type="Gene3D" id="3.10.200.10">
    <property type="entry name" value="Alpha carbonic anhydrase"/>
    <property type="match status" value="1"/>
</dbReference>
<keyword evidence="3" id="KW-0479">Metal-binding</keyword>
<dbReference type="GO" id="GO:0008270">
    <property type="term" value="F:zinc ion binding"/>
    <property type="evidence" value="ECO:0007669"/>
    <property type="project" value="InterPro"/>
</dbReference>
<dbReference type="SMART" id="SM01057">
    <property type="entry name" value="Carb_anhydrase"/>
    <property type="match status" value="1"/>
</dbReference>
<dbReference type="EC" id="4.2.1.1" evidence="2"/>
<proteinExistence type="inferred from homology"/>
<dbReference type="OMA" id="AVEFHLH"/>
<evidence type="ECO:0000259" key="7">
    <source>
        <dbReference type="PROSITE" id="PS51144"/>
    </source>
</evidence>
<keyword evidence="4" id="KW-0862">Zinc</keyword>
<feature type="domain" description="Alpha-carbonic anhydrase" evidence="7">
    <location>
        <begin position="35"/>
        <end position="278"/>
    </location>
</feature>
<dbReference type="InterPro" id="IPR023561">
    <property type="entry name" value="Carbonic_anhydrase_a-class"/>
</dbReference>
<reference evidence="8 9" key="1">
    <citation type="submission" date="2010-05" db="EMBL/GenBank/DDBJ databases">
        <title>The Genome Sequence of Thecamonas trahens ATCC 50062.</title>
        <authorList>
            <consortium name="The Broad Institute Genome Sequencing Platform"/>
            <person name="Russ C."/>
            <person name="Cuomo C."/>
            <person name="Shea T."/>
            <person name="Young S.K."/>
            <person name="Zeng Q."/>
            <person name="Koehrsen M."/>
            <person name="Haas B."/>
            <person name="Borodovsky M."/>
            <person name="Guigo R."/>
            <person name="Alvarado L."/>
            <person name="Berlin A."/>
            <person name="Bochicchio J."/>
            <person name="Borenstein D."/>
            <person name="Chapman S."/>
            <person name="Chen Z."/>
            <person name="Freedman E."/>
            <person name="Gellesch M."/>
            <person name="Goldberg J."/>
            <person name="Griggs A."/>
            <person name="Gujja S."/>
            <person name="Heilman E."/>
            <person name="Heiman D."/>
            <person name="Hepburn T."/>
            <person name="Howarth C."/>
            <person name="Jen D."/>
            <person name="Larson L."/>
            <person name="Mehta T."/>
            <person name="Park D."/>
            <person name="Pearson M."/>
            <person name="Roberts A."/>
            <person name="Saif S."/>
            <person name="Shenoy N."/>
            <person name="Sisk P."/>
            <person name="Stolte C."/>
            <person name="Sykes S."/>
            <person name="Thomson T."/>
            <person name="Walk T."/>
            <person name="White J."/>
            <person name="Yandava C."/>
            <person name="Burger G."/>
            <person name="Gray M.W."/>
            <person name="Holland P.W.H."/>
            <person name="King N."/>
            <person name="Lang F.B.F."/>
            <person name="Roger A.J."/>
            <person name="Ruiz-Trillo I."/>
            <person name="Lander E."/>
            <person name="Nusbaum C."/>
        </authorList>
    </citation>
    <scope>NUCLEOTIDE SEQUENCE [LARGE SCALE GENOMIC DNA]</scope>
    <source>
        <strain evidence="8 9">ATCC 50062</strain>
    </source>
</reference>
<dbReference type="InterPro" id="IPR036398">
    <property type="entry name" value="CA_dom_sf"/>
</dbReference>
<dbReference type="CDD" id="cd03124">
    <property type="entry name" value="alpha_CA_prokaryotic_like"/>
    <property type="match status" value="1"/>
</dbReference>
<comment type="similarity">
    <text evidence="1">Belongs to the alpha-carbonic anhydrase family.</text>
</comment>
<evidence type="ECO:0000313" key="9">
    <source>
        <dbReference type="Proteomes" id="UP000054408"/>
    </source>
</evidence>
<keyword evidence="9" id="KW-1185">Reference proteome</keyword>
<evidence type="ECO:0000256" key="4">
    <source>
        <dbReference type="ARBA" id="ARBA00022833"/>
    </source>
</evidence>
<evidence type="ECO:0000256" key="6">
    <source>
        <dbReference type="ARBA" id="ARBA00048348"/>
    </source>
</evidence>
<dbReference type="InterPro" id="IPR041891">
    <property type="entry name" value="Alpha_CA_prokaryot-like"/>
</dbReference>
<name>A0A0L0DGK0_THETB</name>
<sequence>MTSSVEKTMLRSLASSATAAMAPLARAASRAPAAQPWSWDPKDTVGGPSTWHATYCPGHAQSPIDIVKGDAVAVAGPALRLVPPTSGSVSGSVANTGNQIVLTPDADAKTSIVDGLFRGSPDDATFSLANIHFHTPAEHAVDGVLADLEVHVVHQADNPDVDRFAVVGLLFNADDSAPESPLLSAILSASEEYAEPLSEPTPLAVDAAAITELVGDSPYYAYPGSLTTPPLTEAVSWLVIANIHKAPAWQIEQLTQIFPYPTNRPVQPVNDRVVNIVTP</sequence>
<organism evidence="8 9">
    <name type="scientific">Thecamonas trahens ATCC 50062</name>
    <dbReference type="NCBI Taxonomy" id="461836"/>
    <lineage>
        <taxon>Eukaryota</taxon>
        <taxon>Apusozoa</taxon>
        <taxon>Apusomonadida</taxon>
        <taxon>Apusomonadidae</taxon>
        <taxon>Thecamonas</taxon>
    </lineage>
</organism>
<comment type="catalytic activity">
    <reaction evidence="6">
        <text>hydrogencarbonate + H(+) = CO2 + H2O</text>
        <dbReference type="Rhea" id="RHEA:10748"/>
        <dbReference type="ChEBI" id="CHEBI:15377"/>
        <dbReference type="ChEBI" id="CHEBI:15378"/>
        <dbReference type="ChEBI" id="CHEBI:16526"/>
        <dbReference type="ChEBI" id="CHEBI:17544"/>
        <dbReference type="EC" id="4.2.1.1"/>
    </reaction>
</comment>
<dbReference type="eggNOG" id="KOG0382">
    <property type="taxonomic scope" value="Eukaryota"/>
</dbReference>
<dbReference type="STRING" id="461836.A0A0L0DGK0"/>
<evidence type="ECO:0000256" key="1">
    <source>
        <dbReference type="ARBA" id="ARBA00010718"/>
    </source>
</evidence>
<dbReference type="EMBL" id="GL349466">
    <property type="protein sequence ID" value="KNC51246.1"/>
    <property type="molecule type" value="Genomic_DNA"/>
</dbReference>
<evidence type="ECO:0000313" key="8">
    <source>
        <dbReference type="EMBL" id="KNC51246.1"/>
    </source>
</evidence>
<gene>
    <name evidence="8" type="ORF">AMSG_07244</name>
</gene>
<dbReference type="GeneID" id="25566206"/>
<dbReference type="GO" id="GO:0004089">
    <property type="term" value="F:carbonate dehydratase activity"/>
    <property type="evidence" value="ECO:0007669"/>
    <property type="project" value="UniProtKB-EC"/>
</dbReference>
<dbReference type="RefSeq" id="XP_013756178.1">
    <property type="nucleotide sequence ID" value="XM_013900724.1"/>
</dbReference>
<dbReference type="PANTHER" id="PTHR18952:SF265">
    <property type="entry name" value="CARBONIC ANHYDRASE"/>
    <property type="match status" value="1"/>
</dbReference>
<evidence type="ECO:0000256" key="2">
    <source>
        <dbReference type="ARBA" id="ARBA00012925"/>
    </source>
</evidence>
<dbReference type="SUPFAM" id="SSF51069">
    <property type="entry name" value="Carbonic anhydrase"/>
    <property type="match status" value="1"/>
</dbReference>